<dbReference type="RefSeq" id="WP_119761403.1">
    <property type="nucleotide sequence ID" value="NZ_QYUJ01000010.1"/>
</dbReference>
<reference evidence="1 2" key="1">
    <citation type="submission" date="2018-09" db="EMBL/GenBank/DDBJ databases">
        <authorList>
            <person name="Zhu H."/>
        </authorList>
    </citation>
    <scope>NUCLEOTIDE SEQUENCE [LARGE SCALE GENOMIC DNA]</scope>
    <source>
        <strain evidence="1 2">K2S05-167</strain>
    </source>
</reference>
<sequence>MLVQDIQQRLRAALPGTVPVLLPQELTVPAEWEEETPDGEIKEGGGRGLHVYLRQKAPQGYVQVYDPGFGFTVGGWADNQTLQIDCIAPTDTLAFALARQVRSLIGSTPRRGGTRPVSSPPLITHRDAQVVRVTLQFNVRSAHP</sequence>
<dbReference type="EMBL" id="QYUJ01000010">
    <property type="protein sequence ID" value="RJF74461.1"/>
    <property type="molecule type" value="Genomic_DNA"/>
</dbReference>
<organism evidence="1 2">
    <name type="scientific">Deinococcus cavernae</name>
    <dbReference type="NCBI Taxonomy" id="2320857"/>
    <lineage>
        <taxon>Bacteria</taxon>
        <taxon>Thermotogati</taxon>
        <taxon>Deinococcota</taxon>
        <taxon>Deinococci</taxon>
        <taxon>Deinococcales</taxon>
        <taxon>Deinococcaceae</taxon>
        <taxon>Deinococcus</taxon>
    </lineage>
</organism>
<evidence type="ECO:0008006" key="3">
    <source>
        <dbReference type="Google" id="ProtNLM"/>
    </source>
</evidence>
<evidence type="ECO:0000313" key="1">
    <source>
        <dbReference type="EMBL" id="RJF74461.1"/>
    </source>
</evidence>
<dbReference type="OrthoDB" id="69108at2"/>
<accession>A0A418VED2</accession>
<dbReference type="AlphaFoldDB" id="A0A418VED2"/>
<proteinExistence type="predicted"/>
<gene>
    <name evidence="1" type="ORF">D3875_04060</name>
</gene>
<name>A0A418VED2_9DEIO</name>
<comment type="caution">
    <text evidence="1">The sequence shown here is derived from an EMBL/GenBank/DDBJ whole genome shotgun (WGS) entry which is preliminary data.</text>
</comment>
<protein>
    <recommendedName>
        <fullName evidence="3">DUF3168 domain-containing protein</fullName>
    </recommendedName>
</protein>
<evidence type="ECO:0000313" key="2">
    <source>
        <dbReference type="Proteomes" id="UP000286287"/>
    </source>
</evidence>
<dbReference type="Proteomes" id="UP000286287">
    <property type="component" value="Unassembled WGS sequence"/>
</dbReference>
<keyword evidence="2" id="KW-1185">Reference proteome</keyword>